<organism evidence="2 3">
    <name type="scientific">Trichonephila clavipes</name>
    <name type="common">Golden silk orbweaver</name>
    <name type="synonym">Nephila clavipes</name>
    <dbReference type="NCBI Taxonomy" id="2585209"/>
    <lineage>
        <taxon>Eukaryota</taxon>
        <taxon>Metazoa</taxon>
        <taxon>Ecdysozoa</taxon>
        <taxon>Arthropoda</taxon>
        <taxon>Chelicerata</taxon>
        <taxon>Arachnida</taxon>
        <taxon>Araneae</taxon>
        <taxon>Araneomorphae</taxon>
        <taxon>Entelegynae</taxon>
        <taxon>Araneoidea</taxon>
        <taxon>Nephilidae</taxon>
        <taxon>Trichonephila</taxon>
    </lineage>
</organism>
<feature type="region of interest" description="Disordered" evidence="1">
    <location>
        <begin position="1"/>
        <end position="37"/>
    </location>
</feature>
<sequence>MTRRPRVRNLDTRLPRLPNAAEDTPCREAELKSDETQSTLVSMVCKLGESNASSGVVSGVTYTPQPPHHRGKAGF</sequence>
<dbReference type="EMBL" id="BMAU01021375">
    <property type="protein sequence ID" value="GFY26384.1"/>
    <property type="molecule type" value="Genomic_DNA"/>
</dbReference>
<reference evidence="2" key="1">
    <citation type="submission" date="2020-08" db="EMBL/GenBank/DDBJ databases">
        <title>Multicomponent nature underlies the extraordinary mechanical properties of spider dragline silk.</title>
        <authorList>
            <person name="Kono N."/>
            <person name="Nakamura H."/>
            <person name="Mori M."/>
            <person name="Yoshida Y."/>
            <person name="Ohtoshi R."/>
            <person name="Malay A.D."/>
            <person name="Moran D.A.P."/>
            <person name="Tomita M."/>
            <person name="Numata K."/>
            <person name="Arakawa K."/>
        </authorList>
    </citation>
    <scope>NUCLEOTIDE SEQUENCE</scope>
</reference>
<feature type="compositionally biased region" description="Basic and acidic residues" evidence="1">
    <location>
        <begin position="24"/>
        <end position="35"/>
    </location>
</feature>
<comment type="caution">
    <text evidence="2">The sequence shown here is derived from an EMBL/GenBank/DDBJ whole genome shotgun (WGS) entry which is preliminary data.</text>
</comment>
<evidence type="ECO:0000313" key="2">
    <source>
        <dbReference type="EMBL" id="GFY26384.1"/>
    </source>
</evidence>
<proteinExistence type="predicted"/>
<protein>
    <submittedName>
        <fullName evidence="2">Uncharacterized protein</fullName>
    </submittedName>
</protein>
<evidence type="ECO:0000256" key="1">
    <source>
        <dbReference type="SAM" id="MobiDB-lite"/>
    </source>
</evidence>
<evidence type="ECO:0000313" key="3">
    <source>
        <dbReference type="Proteomes" id="UP000887159"/>
    </source>
</evidence>
<feature type="region of interest" description="Disordered" evidence="1">
    <location>
        <begin position="53"/>
        <end position="75"/>
    </location>
</feature>
<gene>
    <name evidence="2" type="ORF">TNCV_25811</name>
</gene>
<keyword evidence="3" id="KW-1185">Reference proteome</keyword>
<dbReference type="AlphaFoldDB" id="A0A8X6W1P4"/>
<name>A0A8X6W1P4_TRICX</name>
<accession>A0A8X6W1P4</accession>
<feature type="compositionally biased region" description="Polar residues" evidence="1">
    <location>
        <begin position="53"/>
        <end position="63"/>
    </location>
</feature>
<dbReference type="Proteomes" id="UP000887159">
    <property type="component" value="Unassembled WGS sequence"/>
</dbReference>